<proteinExistence type="inferred from homology"/>
<reference evidence="8" key="1">
    <citation type="journal article" date="2020" name="Stud. Mycol.">
        <title>101 Dothideomycetes genomes: a test case for predicting lifestyles and emergence of pathogens.</title>
        <authorList>
            <person name="Haridas S."/>
            <person name="Albert R."/>
            <person name="Binder M."/>
            <person name="Bloem J."/>
            <person name="Labutti K."/>
            <person name="Salamov A."/>
            <person name="Andreopoulos B."/>
            <person name="Baker S."/>
            <person name="Barry K."/>
            <person name="Bills G."/>
            <person name="Bluhm B."/>
            <person name="Cannon C."/>
            <person name="Castanera R."/>
            <person name="Culley D."/>
            <person name="Daum C."/>
            <person name="Ezra D."/>
            <person name="Gonzalez J."/>
            <person name="Henrissat B."/>
            <person name="Kuo A."/>
            <person name="Liang C."/>
            <person name="Lipzen A."/>
            <person name="Lutzoni F."/>
            <person name="Magnuson J."/>
            <person name="Mondo S."/>
            <person name="Nolan M."/>
            <person name="Ohm R."/>
            <person name="Pangilinan J."/>
            <person name="Park H.-J."/>
            <person name="Ramirez L."/>
            <person name="Alfaro M."/>
            <person name="Sun H."/>
            <person name="Tritt A."/>
            <person name="Yoshinaga Y."/>
            <person name="Zwiers L.-H."/>
            <person name="Turgeon B."/>
            <person name="Goodwin S."/>
            <person name="Spatafora J."/>
            <person name="Crous P."/>
            <person name="Grigoriev I."/>
        </authorList>
    </citation>
    <scope>NUCLEOTIDE SEQUENCE</scope>
    <source>
        <strain evidence="8">CBS 260.36</strain>
    </source>
</reference>
<comment type="caution">
    <text evidence="8">The sequence shown here is derived from an EMBL/GenBank/DDBJ whole genome shotgun (WGS) entry which is preliminary data.</text>
</comment>
<dbReference type="Pfam" id="PF20684">
    <property type="entry name" value="Fung_rhodopsin"/>
    <property type="match status" value="1"/>
</dbReference>
<dbReference type="Proteomes" id="UP000799439">
    <property type="component" value="Unassembled WGS sequence"/>
</dbReference>
<evidence type="ECO:0000256" key="3">
    <source>
        <dbReference type="ARBA" id="ARBA00022989"/>
    </source>
</evidence>
<dbReference type="EMBL" id="ML996081">
    <property type="protein sequence ID" value="KAF2157316.1"/>
    <property type="molecule type" value="Genomic_DNA"/>
</dbReference>
<keyword evidence="2 6" id="KW-0812">Transmembrane</keyword>
<evidence type="ECO:0000256" key="2">
    <source>
        <dbReference type="ARBA" id="ARBA00022692"/>
    </source>
</evidence>
<evidence type="ECO:0000256" key="4">
    <source>
        <dbReference type="ARBA" id="ARBA00023136"/>
    </source>
</evidence>
<feature type="transmembrane region" description="Helical" evidence="6">
    <location>
        <begin position="12"/>
        <end position="35"/>
    </location>
</feature>
<feature type="transmembrane region" description="Helical" evidence="6">
    <location>
        <begin position="165"/>
        <end position="189"/>
    </location>
</feature>
<comment type="similarity">
    <text evidence="5">Belongs to the SAT4 family.</text>
</comment>
<evidence type="ECO:0000259" key="7">
    <source>
        <dbReference type="Pfam" id="PF20684"/>
    </source>
</evidence>
<feature type="transmembrane region" description="Helical" evidence="6">
    <location>
        <begin position="94"/>
        <end position="116"/>
    </location>
</feature>
<evidence type="ECO:0000313" key="8">
    <source>
        <dbReference type="EMBL" id="KAF2157316.1"/>
    </source>
</evidence>
<dbReference type="PANTHER" id="PTHR33048:SF47">
    <property type="entry name" value="INTEGRAL MEMBRANE PROTEIN-RELATED"/>
    <property type="match status" value="1"/>
</dbReference>
<dbReference type="GO" id="GO:0016020">
    <property type="term" value="C:membrane"/>
    <property type="evidence" value="ECO:0007669"/>
    <property type="project" value="UniProtKB-SubCell"/>
</dbReference>
<name>A0A9P4MS99_9PEZI</name>
<comment type="subcellular location">
    <subcellularLocation>
        <location evidence="1">Membrane</location>
        <topology evidence="1">Multi-pass membrane protein</topology>
    </subcellularLocation>
</comment>
<dbReference type="InterPro" id="IPR052337">
    <property type="entry name" value="SAT4-like"/>
</dbReference>
<feature type="transmembrane region" description="Helical" evidence="6">
    <location>
        <begin position="237"/>
        <end position="262"/>
    </location>
</feature>
<keyword evidence="4 6" id="KW-0472">Membrane</keyword>
<evidence type="ECO:0000256" key="6">
    <source>
        <dbReference type="SAM" id="Phobius"/>
    </source>
</evidence>
<dbReference type="AlphaFoldDB" id="A0A9P4MS99"/>
<organism evidence="8 9">
    <name type="scientific">Myriangium duriaei CBS 260.36</name>
    <dbReference type="NCBI Taxonomy" id="1168546"/>
    <lineage>
        <taxon>Eukaryota</taxon>
        <taxon>Fungi</taxon>
        <taxon>Dikarya</taxon>
        <taxon>Ascomycota</taxon>
        <taxon>Pezizomycotina</taxon>
        <taxon>Dothideomycetes</taxon>
        <taxon>Dothideomycetidae</taxon>
        <taxon>Myriangiales</taxon>
        <taxon>Myriangiaceae</taxon>
        <taxon>Myriangium</taxon>
    </lineage>
</organism>
<keyword evidence="9" id="KW-1185">Reference proteome</keyword>
<evidence type="ECO:0000256" key="5">
    <source>
        <dbReference type="ARBA" id="ARBA00038359"/>
    </source>
</evidence>
<protein>
    <recommendedName>
        <fullName evidence="7">Rhodopsin domain-containing protein</fullName>
    </recommendedName>
</protein>
<dbReference type="PANTHER" id="PTHR33048">
    <property type="entry name" value="PTH11-LIKE INTEGRAL MEMBRANE PROTEIN (AFU_ORTHOLOGUE AFUA_5G11245)"/>
    <property type="match status" value="1"/>
</dbReference>
<feature type="transmembrane region" description="Helical" evidence="6">
    <location>
        <begin position="201"/>
        <end position="225"/>
    </location>
</feature>
<dbReference type="OrthoDB" id="10560311at2759"/>
<evidence type="ECO:0000256" key="1">
    <source>
        <dbReference type="ARBA" id="ARBA00004141"/>
    </source>
</evidence>
<gene>
    <name evidence="8" type="ORF">K461DRAFT_264233</name>
</gene>
<dbReference type="InterPro" id="IPR049326">
    <property type="entry name" value="Rhodopsin_dom_fungi"/>
</dbReference>
<feature type="transmembrane region" description="Helical" evidence="6">
    <location>
        <begin position="47"/>
        <end position="66"/>
    </location>
</feature>
<evidence type="ECO:0000313" key="9">
    <source>
        <dbReference type="Proteomes" id="UP000799439"/>
    </source>
</evidence>
<feature type="domain" description="Rhodopsin" evidence="7">
    <location>
        <begin position="32"/>
        <end position="266"/>
    </location>
</feature>
<accession>A0A9P4MS99</accession>
<keyword evidence="3 6" id="KW-1133">Transmembrane helix</keyword>
<feature type="transmembrane region" description="Helical" evidence="6">
    <location>
        <begin position="123"/>
        <end position="145"/>
    </location>
</feature>
<sequence length="328" mass="35296">MDDLIQVVNQWQYVVDTFLGLHIFATIAFGSRLWTKSIIVGKAGADDWLLLATWITMTIACGYTLYMSDMMAELFSADGMPSVQFNQFIKFDTFAYILSMTLVKLSLGLFLIRAFATHRGQKALTYIVTGTTFFSGFANGMFTLLTCGSSSGFFGTGLNCTVSEAYSAISAVWSLLDVIGNVGLTMLAVNALVLTRLPCRAVFITSIPLSFGAASCVAAVLRLVIMCNTETELSYLASINLGICTVVEMGAAMTALSLAGTLPLLDKVFNKTVDVRQSALEAGESGPASTEMMVVDQQTGLPELDGGEVVQVVHVNVLTKDEENARPR</sequence>